<evidence type="ECO:0000313" key="3">
    <source>
        <dbReference type="EMBL" id="KNE93319.1"/>
    </source>
</evidence>
<dbReference type="OrthoDB" id="10062838at2759"/>
<feature type="transmembrane region" description="Helical" evidence="2">
    <location>
        <begin position="368"/>
        <end position="390"/>
    </location>
</feature>
<feature type="transmembrane region" description="Helical" evidence="2">
    <location>
        <begin position="327"/>
        <end position="347"/>
    </location>
</feature>
<feature type="transmembrane region" description="Helical" evidence="2">
    <location>
        <begin position="396"/>
        <end position="417"/>
    </location>
</feature>
<dbReference type="InterPro" id="IPR026505">
    <property type="entry name" value="Solute_c_fam_35_mem_F3/F4"/>
</dbReference>
<organism evidence="3 4">
    <name type="scientific">Puccinia striiformis f. sp. tritici PST-78</name>
    <dbReference type="NCBI Taxonomy" id="1165861"/>
    <lineage>
        <taxon>Eukaryota</taxon>
        <taxon>Fungi</taxon>
        <taxon>Dikarya</taxon>
        <taxon>Basidiomycota</taxon>
        <taxon>Pucciniomycotina</taxon>
        <taxon>Pucciniomycetes</taxon>
        <taxon>Pucciniales</taxon>
        <taxon>Pucciniaceae</taxon>
        <taxon>Puccinia</taxon>
    </lineage>
</organism>
<feature type="transmembrane region" description="Helical" evidence="2">
    <location>
        <begin position="429"/>
        <end position="448"/>
    </location>
</feature>
<gene>
    <name evidence="3" type="ORF">PSTG_13262</name>
</gene>
<feature type="transmembrane region" description="Helical" evidence="2">
    <location>
        <begin position="151"/>
        <end position="170"/>
    </location>
</feature>
<keyword evidence="2" id="KW-0472">Membrane</keyword>
<evidence type="ECO:0000313" key="4">
    <source>
        <dbReference type="Proteomes" id="UP000054564"/>
    </source>
</evidence>
<dbReference type="EMBL" id="AJIL01000139">
    <property type="protein sequence ID" value="KNE93319.1"/>
    <property type="molecule type" value="Genomic_DNA"/>
</dbReference>
<proteinExistence type="predicted"/>
<keyword evidence="2" id="KW-1133">Transmembrane helix</keyword>
<dbReference type="AlphaFoldDB" id="A0A0L0V2V3"/>
<dbReference type="STRING" id="1165861.A0A0L0V2V3"/>
<accession>A0A0L0V2V3</accession>
<feature type="region of interest" description="Disordered" evidence="1">
    <location>
        <begin position="264"/>
        <end position="307"/>
    </location>
</feature>
<dbReference type="InterPro" id="IPR037185">
    <property type="entry name" value="EmrE-like"/>
</dbReference>
<dbReference type="SUPFAM" id="SSF103481">
    <property type="entry name" value="Multidrug resistance efflux transporter EmrE"/>
    <property type="match status" value="1"/>
</dbReference>
<keyword evidence="2" id="KW-0812">Transmembrane</keyword>
<name>A0A0L0V2V3_9BASI</name>
<comment type="caution">
    <text evidence="3">The sequence shown here is derived from an EMBL/GenBank/DDBJ whole genome shotgun (WGS) entry which is preliminary data.</text>
</comment>
<dbReference type="PANTHER" id="PTHR19346:SF4">
    <property type="entry name" value="SUGAR PHOSPHATE TRANSPORTER DOMAIN-CONTAINING PROTEIN"/>
    <property type="match status" value="1"/>
</dbReference>
<dbReference type="Proteomes" id="UP000054564">
    <property type="component" value="Unassembled WGS sequence"/>
</dbReference>
<dbReference type="PANTHER" id="PTHR19346">
    <property type="entry name" value="SUGAR PHOSPHATE TRANSPORTER DOMAIN-CONTAINING PROTEIN"/>
    <property type="match status" value="1"/>
</dbReference>
<evidence type="ECO:0000256" key="2">
    <source>
        <dbReference type="SAM" id="Phobius"/>
    </source>
</evidence>
<sequence>MLKTDSRNPLGCLIIFILITVAYVIQTELTQAVQRTYQKPYFLLFLTHSGYLVILPIHLLTLKILQPNIKLSQRFARLKRLVLLQYNYQRQQDDNSRNPDQLPLLPASRPTTQQDFPLAWFIKRSIQFTFFLAIPSMCWYAAVPFADMTTITSIFNTNAAFTYIIAVCFMDEERFETRKTIGVLGSLLGALMISWDERTPSPEQQQLEKDKANLRLLGISLALLGSIGYALYEVWYKTVVAWSDSYTSLSLSPKSGLSSDLIADRQEEESSDPEHDNNLEEFLSSSSTPIGSEREEEDEQEGIKLGLEESDKRRIDPQLSLYDQDGLLHANLMTSMVGLFTLCLLWIPIPFLHWSGIEPFEIVHDPAIAWMICGIISMGVVFNAGFMILIGLWGPVIASVGNLCTLVLIAIVDHTLIGAINSDRSSPPPFGMLSFLGCISIVLGFSILNF</sequence>
<evidence type="ECO:0000256" key="1">
    <source>
        <dbReference type="SAM" id="MobiDB-lite"/>
    </source>
</evidence>
<feature type="transmembrane region" description="Helical" evidence="2">
    <location>
        <begin position="128"/>
        <end position="145"/>
    </location>
</feature>
<protein>
    <recommendedName>
        <fullName evidence="5">EamA domain-containing protein</fullName>
    </recommendedName>
</protein>
<reference evidence="4" key="1">
    <citation type="submission" date="2014-03" db="EMBL/GenBank/DDBJ databases">
        <title>The Genome Sequence of Puccinia striiformis f. sp. tritici PST-78.</title>
        <authorList>
            <consortium name="The Broad Institute Genome Sequencing Platform"/>
            <person name="Cuomo C."/>
            <person name="Hulbert S."/>
            <person name="Chen X."/>
            <person name="Walker B."/>
            <person name="Young S.K."/>
            <person name="Zeng Q."/>
            <person name="Gargeya S."/>
            <person name="Fitzgerald M."/>
            <person name="Haas B."/>
            <person name="Abouelleil A."/>
            <person name="Alvarado L."/>
            <person name="Arachchi H.M."/>
            <person name="Berlin A.M."/>
            <person name="Chapman S.B."/>
            <person name="Goldberg J."/>
            <person name="Griggs A."/>
            <person name="Gujja S."/>
            <person name="Hansen M."/>
            <person name="Howarth C."/>
            <person name="Imamovic A."/>
            <person name="Larimer J."/>
            <person name="McCowan C."/>
            <person name="Montmayeur A."/>
            <person name="Murphy C."/>
            <person name="Neiman D."/>
            <person name="Pearson M."/>
            <person name="Priest M."/>
            <person name="Roberts A."/>
            <person name="Saif S."/>
            <person name="Shea T."/>
            <person name="Sisk P."/>
            <person name="Sykes S."/>
            <person name="Wortman J."/>
            <person name="Nusbaum C."/>
            <person name="Birren B."/>
        </authorList>
    </citation>
    <scope>NUCLEOTIDE SEQUENCE [LARGE SCALE GENOMIC DNA]</scope>
    <source>
        <strain evidence="4">race PST-78</strain>
    </source>
</reference>
<evidence type="ECO:0008006" key="5">
    <source>
        <dbReference type="Google" id="ProtNLM"/>
    </source>
</evidence>
<keyword evidence="4" id="KW-1185">Reference proteome</keyword>
<feature type="transmembrane region" description="Helical" evidence="2">
    <location>
        <begin position="42"/>
        <end position="65"/>
    </location>
</feature>